<proteinExistence type="predicted"/>
<accession>A0A7W0BTS2</accession>
<comment type="caution">
    <text evidence="1">The sequence shown here is derived from an EMBL/GenBank/DDBJ whole genome shotgun (WGS) entry which is preliminary data.</text>
</comment>
<protein>
    <submittedName>
        <fullName evidence="1">Stage V sporulation protein AE</fullName>
    </submittedName>
</protein>
<dbReference type="InterPro" id="IPR025914">
    <property type="entry name" value="SpoVAE"/>
</dbReference>
<gene>
    <name evidence="1" type="ORF">HNQ85_000326</name>
</gene>
<dbReference type="AlphaFoldDB" id="A0A7W0BTS2"/>
<evidence type="ECO:0000313" key="1">
    <source>
        <dbReference type="EMBL" id="MBA2870068.1"/>
    </source>
</evidence>
<evidence type="ECO:0000313" key="2">
    <source>
        <dbReference type="Proteomes" id="UP000580891"/>
    </source>
</evidence>
<dbReference type="RefSeq" id="WP_181535574.1">
    <property type="nucleotide sequence ID" value="NZ_JACDUU010000001.1"/>
</dbReference>
<sequence length="202" mass="22743">MKKRRVILVTDGDEFAWRTIKYISEQIGGRCICRSHGNPTRLTGEELVEFILQTPYDPVFVMFDDSGAIGEGVGEQALKYVATHKQIEVLGVIAVASKTRQHEWTKVDVCINRDGMLTEYGVDKNGICELEIGRINGDTVYCLDQLNVPIIVGIGDIGKMNYKDHIKYGSPITRKAVEIILERSGYYDNKAKKSYTNFSKTE</sequence>
<organism evidence="1 2">
    <name type="scientific">[Anoxybacillus] calidus</name>
    <dbReference type="NCBI Taxonomy" id="575178"/>
    <lineage>
        <taxon>Bacteria</taxon>
        <taxon>Bacillati</taxon>
        <taxon>Bacillota</taxon>
        <taxon>Bacilli</taxon>
        <taxon>Bacillales</taxon>
        <taxon>Anoxybacillaceae</taxon>
        <taxon>Paranoxybacillus</taxon>
    </lineage>
</organism>
<dbReference type="Pfam" id="PF14097">
    <property type="entry name" value="SpoVAE"/>
    <property type="match status" value="1"/>
</dbReference>
<keyword evidence="2" id="KW-1185">Reference proteome</keyword>
<dbReference type="EMBL" id="JACDUU010000001">
    <property type="protein sequence ID" value="MBA2870068.1"/>
    <property type="molecule type" value="Genomic_DNA"/>
</dbReference>
<dbReference type="Proteomes" id="UP000580891">
    <property type="component" value="Unassembled WGS sequence"/>
</dbReference>
<name>A0A7W0BTS2_9BACL</name>
<reference evidence="1 2" key="1">
    <citation type="submission" date="2020-07" db="EMBL/GenBank/DDBJ databases">
        <title>Genomic Encyclopedia of Type Strains, Phase IV (KMG-IV): sequencing the most valuable type-strain genomes for metagenomic binning, comparative biology and taxonomic classification.</title>
        <authorList>
            <person name="Goeker M."/>
        </authorList>
    </citation>
    <scope>NUCLEOTIDE SEQUENCE [LARGE SCALE GENOMIC DNA]</scope>
    <source>
        <strain evidence="1 2">DSM 25220</strain>
    </source>
</reference>